<protein>
    <submittedName>
        <fullName evidence="2">Uncharacterized protein</fullName>
    </submittedName>
</protein>
<dbReference type="EMBL" id="KV784363">
    <property type="protein sequence ID" value="OEU12941.1"/>
    <property type="molecule type" value="Genomic_DNA"/>
</dbReference>
<feature type="transmembrane region" description="Helical" evidence="1">
    <location>
        <begin position="29"/>
        <end position="47"/>
    </location>
</feature>
<keyword evidence="1" id="KW-1133">Transmembrane helix</keyword>
<keyword evidence="1" id="KW-0812">Transmembrane</keyword>
<dbReference type="AlphaFoldDB" id="A0A1E7F429"/>
<evidence type="ECO:0000313" key="3">
    <source>
        <dbReference type="Proteomes" id="UP000095751"/>
    </source>
</evidence>
<sequence>MLSLCAFVFVHNFTGPWPQSIYDTVPERIWFLGHVIGGMLFGGGVIVTTCAEWLVHIIYALWMLLVFAVWRGFIDLTTQGRALEAVTTISNNNSNKNNDKDTTDVSKPRVLKEAPEVMNERILRNVICCVLVFVLYAIKLLKPGTLCFL</sequence>
<evidence type="ECO:0000313" key="2">
    <source>
        <dbReference type="EMBL" id="OEU12941.1"/>
    </source>
</evidence>
<keyword evidence="1" id="KW-0472">Membrane</keyword>
<evidence type="ECO:0000256" key="1">
    <source>
        <dbReference type="SAM" id="Phobius"/>
    </source>
</evidence>
<dbReference type="Proteomes" id="UP000095751">
    <property type="component" value="Unassembled WGS sequence"/>
</dbReference>
<feature type="transmembrane region" description="Helical" evidence="1">
    <location>
        <begin position="122"/>
        <end position="141"/>
    </location>
</feature>
<name>A0A1E7F429_9STRA</name>
<keyword evidence="3" id="KW-1185">Reference proteome</keyword>
<proteinExistence type="predicted"/>
<organism evidence="2 3">
    <name type="scientific">Fragilariopsis cylindrus CCMP1102</name>
    <dbReference type="NCBI Taxonomy" id="635003"/>
    <lineage>
        <taxon>Eukaryota</taxon>
        <taxon>Sar</taxon>
        <taxon>Stramenopiles</taxon>
        <taxon>Ochrophyta</taxon>
        <taxon>Bacillariophyta</taxon>
        <taxon>Bacillariophyceae</taxon>
        <taxon>Bacillariophycidae</taxon>
        <taxon>Bacillariales</taxon>
        <taxon>Bacillariaceae</taxon>
        <taxon>Fragilariopsis</taxon>
    </lineage>
</organism>
<accession>A0A1E7F429</accession>
<feature type="transmembrane region" description="Helical" evidence="1">
    <location>
        <begin position="53"/>
        <end position="73"/>
    </location>
</feature>
<dbReference type="KEGG" id="fcy:FRACYDRAFT_243124"/>
<dbReference type="OrthoDB" id="41793at2759"/>
<dbReference type="InParanoid" id="A0A1E7F429"/>
<gene>
    <name evidence="2" type="ORF">FRACYDRAFT_243124</name>
</gene>
<reference evidence="2 3" key="1">
    <citation type="submission" date="2016-09" db="EMBL/GenBank/DDBJ databases">
        <title>Extensive genetic diversity and differential bi-allelic expression allows diatom success in the polar Southern Ocean.</title>
        <authorList>
            <consortium name="DOE Joint Genome Institute"/>
            <person name="Mock T."/>
            <person name="Otillar R.P."/>
            <person name="Strauss J."/>
            <person name="Dupont C."/>
            <person name="Frickenhaus S."/>
            <person name="Maumus F."/>
            <person name="Mcmullan M."/>
            <person name="Sanges R."/>
            <person name="Schmutz J."/>
            <person name="Toseland A."/>
            <person name="Valas R."/>
            <person name="Veluchamy A."/>
            <person name="Ward B.J."/>
            <person name="Allen A."/>
            <person name="Barry K."/>
            <person name="Falciatore A."/>
            <person name="Ferrante M."/>
            <person name="Fortunato A.E."/>
            <person name="Gloeckner G."/>
            <person name="Gruber A."/>
            <person name="Hipkin R."/>
            <person name="Janech M."/>
            <person name="Kroth P."/>
            <person name="Leese F."/>
            <person name="Lindquist E."/>
            <person name="Lyon B.R."/>
            <person name="Martin J."/>
            <person name="Mayer C."/>
            <person name="Parker M."/>
            <person name="Quesneville H."/>
            <person name="Raymond J."/>
            <person name="Uhlig C."/>
            <person name="Valentin K.U."/>
            <person name="Worden A.Z."/>
            <person name="Armbrust E.V."/>
            <person name="Bowler C."/>
            <person name="Green B."/>
            <person name="Moulton V."/>
            <person name="Van Oosterhout C."/>
            <person name="Grigoriev I."/>
        </authorList>
    </citation>
    <scope>NUCLEOTIDE SEQUENCE [LARGE SCALE GENOMIC DNA]</scope>
    <source>
        <strain evidence="2 3">CCMP1102</strain>
    </source>
</reference>